<comment type="caution">
    <text evidence="4">The sequence shown here is derived from an EMBL/GenBank/DDBJ whole genome shotgun (WGS) entry which is preliminary data.</text>
</comment>
<protein>
    <submittedName>
        <fullName evidence="4">IclR family transcriptional regulator</fullName>
    </submittedName>
</protein>
<evidence type="ECO:0000313" key="4">
    <source>
        <dbReference type="EMBL" id="MBW3096267.1"/>
    </source>
</evidence>
<dbReference type="RefSeq" id="WP_219158326.1">
    <property type="nucleotide sequence ID" value="NZ_JAHWQX010000001.1"/>
</dbReference>
<feature type="domain" description="HTH iclR-type" evidence="2">
    <location>
        <begin position="12"/>
        <end position="75"/>
    </location>
</feature>
<dbReference type="Pfam" id="PF09339">
    <property type="entry name" value="HTH_IclR"/>
    <property type="match status" value="1"/>
</dbReference>
<name>A0ABS6WLH0_9HYPH</name>
<keyword evidence="1" id="KW-0238">DNA-binding</keyword>
<evidence type="ECO:0000313" key="5">
    <source>
        <dbReference type="Proteomes" id="UP001430804"/>
    </source>
</evidence>
<dbReference type="Pfam" id="PF01614">
    <property type="entry name" value="IclR_C"/>
    <property type="match status" value="1"/>
</dbReference>
<organism evidence="4 5">
    <name type="scientific">Pseudohoeflea coraliihabitans</name>
    <dbReference type="NCBI Taxonomy" id="2860393"/>
    <lineage>
        <taxon>Bacteria</taxon>
        <taxon>Pseudomonadati</taxon>
        <taxon>Pseudomonadota</taxon>
        <taxon>Alphaproteobacteria</taxon>
        <taxon>Hyphomicrobiales</taxon>
        <taxon>Rhizobiaceae</taxon>
        <taxon>Pseudohoeflea</taxon>
    </lineage>
</organism>
<dbReference type="SMART" id="SM00346">
    <property type="entry name" value="HTH_ICLR"/>
    <property type="match status" value="1"/>
</dbReference>
<reference evidence="4" key="1">
    <citation type="submission" date="2021-07" db="EMBL/GenBank/DDBJ databases">
        <title>Pseudohoeflea marina sp. nov. a polyhydroxyalcanoate-producing bacterium.</title>
        <authorList>
            <person name="Zheng W."/>
            <person name="Yu S."/>
            <person name="Huang Y."/>
        </authorList>
    </citation>
    <scope>NUCLEOTIDE SEQUENCE</scope>
    <source>
        <strain evidence="4">DP4N28-3</strain>
    </source>
</reference>
<dbReference type="InterPro" id="IPR050707">
    <property type="entry name" value="HTH_MetabolicPath_Reg"/>
</dbReference>
<sequence length="273" mass="28828">MPKAKTDKTTGTQLLDRAISILNHLGDAGADGARMSELADACSLNASTAHRIISSLENHGLIERIAGTRRVRLGLALFALGAKAADGTGFRRACHPSLLRIAAETGDMVFLMARSGFNTVCVDRQEGAYVIETLTGQVGGQIPLGVGSAGQAILAFLPEAEAEAIIAANATAYKAFNQLSADDVLARIKEIRELGYALDHGQLIEGISALAMPIRLNDASIAGALTINMTSARLKPKRLEGLLELLQREIAVIRGLINPYEVRAAKPQARPAG</sequence>
<gene>
    <name evidence="4" type="ORF">KY465_03115</name>
</gene>
<dbReference type="PANTHER" id="PTHR30136:SF39">
    <property type="entry name" value="TRANSCRIPTIONAL REGULATORY PROTEIN"/>
    <property type="match status" value="1"/>
</dbReference>
<dbReference type="EMBL" id="JAHWQX010000001">
    <property type="protein sequence ID" value="MBW3096267.1"/>
    <property type="molecule type" value="Genomic_DNA"/>
</dbReference>
<feature type="domain" description="IclR-ED" evidence="3">
    <location>
        <begin position="76"/>
        <end position="259"/>
    </location>
</feature>
<keyword evidence="5" id="KW-1185">Reference proteome</keyword>
<accession>A0ABS6WLH0</accession>
<evidence type="ECO:0000259" key="3">
    <source>
        <dbReference type="PROSITE" id="PS51078"/>
    </source>
</evidence>
<evidence type="ECO:0000256" key="1">
    <source>
        <dbReference type="ARBA" id="ARBA00023125"/>
    </source>
</evidence>
<dbReference type="InterPro" id="IPR005471">
    <property type="entry name" value="Tscrpt_reg_IclR_N"/>
</dbReference>
<dbReference type="PROSITE" id="PS51078">
    <property type="entry name" value="ICLR_ED"/>
    <property type="match status" value="1"/>
</dbReference>
<proteinExistence type="predicted"/>
<evidence type="ECO:0000259" key="2">
    <source>
        <dbReference type="PROSITE" id="PS51077"/>
    </source>
</evidence>
<dbReference type="PROSITE" id="PS51077">
    <property type="entry name" value="HTH_ICLR"/>
    <property type="match status" value="1"/>
</dbReference>
<dbReference type="InterPro" id="IPR014757">
    <property type="entry name" value="Tscrpt_reg_IclR_C"/>
</dbReference>
<dbReference type="Proteomes" id="UP001430804">
    <property type="component" value="Unassembled WGS sequence"/>
</dbReference>
<dbReference type="PANTHER" id="PTHR30136">
    <property type="entry name" value="HELIX-TURN-HELIX TRANSCRIPTIONAL REGULATOR, ICLR FAMILY"/>
    <property type="match status" value="1"/>
</dbReference>